<feature type="signal peptide" evidence="2">
    <location>
        <begin position="1"/>
        <end position="21"/>
    </location>
</feature>
<dbReference type="GO" id="GO:0004806">
    <property type="term" value="F:triacylglycerol lipase activity"/>
    <property type="evidence" value="ECO:0007669"/>
    <property type="project" value="UniProtKB-UniRule"/>
</dbReference>
<keyword evidence="4" id="KW-1185">Reference proteome</keyword>
<comment type="caution">
    <text evidence="3">The sequence shown here is derived from an EMBL/GenBank/DDBJ whole genome shotgun (WGS) entry which is preliminary data.</text>
</comment>
<accession>A0A1X2IIG8</accession>
<proteinExistence type="inferred from homology"/>
<keyword evidence="1" id="KW-0378">Hydrolase</keyword>
<dbReference type="EMBL" id="MCGE01000010">
    <property type="protein sequence ID" value="ORZ17149.1"/>
    <property type="molecule type" value="Genomic_DNA"/>
</dbReference>
<name>A0A1X2IIG8_9FUNG</name>
<reference evidence="3 4" key="1">
    <citation type="submission" date="2016-07" db="EMBL/GenBank/DDBJ databases">
        <title>Pervasive Adenine N6-methylation of Active Genes in Fungi.</title>
        <authorList>
            <consortium name="DOE Joint Genome Institute"/>
            <person name="Mondo S.J."/>
            <person name="Dannebaum R.O."/>
            <person name="Kuo R.C."/>
            <person name="Labutti K."/>
            <person name="Haridas S."/>
            <person name="Kuo A."/>
            <person name="Salamov A."/>
            <person name="Ahrendt S.R."/>
            <person name="Lipzen A."/>
            <person name="Sullivan W."/>
            <person name="Andreopoulos W.B."/>
            <person name="Clum A."/>
            <person name="Lindquist E."/>
            <person name="Daum C."/>
            <person name="Ramamoorthy G.K."/>
            <person name="Gryganskyi A."/>
            <person name="Culley D."/>
            <person name="Magnuson J.K."/>
            <person name="James T.Y."/>
            <person name="O'Malley M.A."/>
            <person name="Stajich J.E."/>
            <person name="Spatafora J.W."/>
            <person name="Visel A."/>
            <person name="Grigoriev I.V."/>
        </authorList>
    </citation>
    <scope>NUCLEOTIDE SEQUENCE [LARGE SCALE GENOMIC DNA]</scope>
    <source>
        <strain evidence="3 4">NRRL 1336</strain>
    </source>
</reference>
<feature type="chain" id="PRO_5013436562" evidence="2">
    <location>
        <begin position="22"/>
        <end position="451"/>
    </location>
</feature>
<dbReference type="InterPro" id="IPR005152">
    <property type="entry name" value="Lipase_secreted"/>
</dbReference>
<evidence type="ECO:0000256" key="1">
    <source>
        <dbReference type="ARBA" id="ARBA00022801"/>
    </source>
</evidence>
<dbReference type="GO" id="GO:0016042">
    <property type="term" value="P:lipid catabolic process"/>
    <property type="evidence" value="ECO:0007669"/>
    <property type="project" value="UniProtKB-UniRule"/>
</dbReference>
<dbReference type="Pfam" id="PF03583">
    <property type="entry name" value="LIP"/>
    <property type="match status" value="1"/>
</dbReference>
<dbReference type="AlphaFoldDB" id="A0A1X2IIG8"/>
<dbReference type="InterPro" id="IPR029058">
    <property type="entry name" value="AB_hydrolase_fold"/>
</dbReference>
<dbReference type="PANTHER" id="PTHR34853">
    <property type="match status" value="1"/>
</dbReference>
<evidence type="ECO:0000256" key="2">
    <source>
        <dbReference type="PIRNR" id="PIRNR029171"/>
    </source>
</evidence>
<comment type="similarity">
    <text evidence="2">Belongs to the AB hydrolase superfamily. Lipase family.</text>
</comment>
<dbReference type="PIRSF" id="PIRSF029171">
    <property type="entry name" value="Esterase_LipA"/>
    <property type="match status" value="1"/>
</dbReference>
<dbReference type="OrthoDB" id="2373480at2759"/>
<dbReference type="PANTHER" id="PTHR34853:SF5">
    <property type="entry name" value="LIP-DOMAIN-CONTAINING PROTEIN-RELATED"/>
    <property type="match status" value="1"/>
</dbReference>
<dbReference type="Gene3D" id="3.40.50.1820">
    <property type="entry name" value="alpha/beta hydrolase"/>
    <property type="match status" value="1"/>
</dbReference>
<dbReference type="SUPFAM" id="SSF53474">
    <property type="entry name" value="alpha/beta-Hydrolases"/>
    <property type="match status" value="1"/>
</dbReference>
<sequence length="451" mass="48283">MVQNMLKWITLICIFITVVSSAPLSIRDALPPKDDPFYKPDAGFENEKPGTILRTRVLPDKSLAAFSALPQNIKGVYQFLYRSTDALGNATATVTTLMVPINADPSKLVSYQTAEDSPTSDCAPSYALQKGSGLKGVLPQAEILFIDTLLSRGYYVNTPDYEGPGSFFTVGKNSGNGVLDSIRAVLSSGSQTQLKSDAQVQLWGYSGGALASGWAVQLQASYAPELKIIGAALGGTPVNLNATLNAVNKTPFCGLIPAGIHGLSGQYPELSAYIDSVLKPEKKQTFQDAANSCLAPLVLQFAFQDIQDYVNRSDYLNDPIATKVLEENIMGKVGTPKIPLFMYHASHDEVVPFSPAEDMYNSWCSSADSGTSIEFVQDELSEHAILAISGAANAINFLLDGFDNKERKSGCSKRTTATSALDPGALGVFGKLIWDSLNALLGQPIGPNDIF</sequence>
<evidence type="ECO:0000313" key="3">
    <source>
        <dbReference type="EMBL" id="ORZ17149.1"/>
    </source>
</evidence>
<protein>
    <submittedName>
        <fullName evidence="3">Secretory lipase family protein</fullName>
    </submittedName>
</protein>
<evidence type="ECO:0000313" key="4">
    <source>
        <dbReference type="Proteomes" id="UP000193560"/>
    </source>
</evidence>
<gene>
    <name evidence="3" type="ORF">BCR42DRAFT_414013</name>
</gene>
<organism evidence="3 4">
    <name type="scientific">Absidia repens</name>
    <dbReference type="NCBI Taxonomy" id="90262"/>
    <lineage>
        <taxon>Eukaryota</taxon>
        <taxon>Fungi</taxon>
        <taxon>Fungi incertae sedis</taxon>
        <taxon>Mucoromycota</taxon>
        <taxon>Mucoromycotina</taxon>
        <taxon>Mucoromycetes</taxon>
        <taxon>Mucorales</taxon>
        <taxon>Cunninghamellaceae</taxon>
        <taxon>Absidia</taxon>
    </lineage>
</organism>
<dbReference type="Proteomes" id="UP000193560">
    <property type="component" value="Unassembled WGS sequence"/>
</dbReference>
<dbReference type="Gene3D" id="1.10.260.130">
    <property type="match status" value="1"/>
</dbReference>
<keyword evidence="2" id="KW-0732">Signal</keyword>